<keyword evidence="5" id="KW-1185">Reference proteome</keyword>
<dbReference type="GO" id="GO:0016874">
    <property type="term" value="F:ligase activity"/>
    <property type="evidence" value="ECO:0007669"/>
    <property type="project" value="UniProtKB-KW"/>
</dbReference>
<dbReference type="InterPro" id="IPR020845">
    <property type="entry name" value="AMP-binding_CS"/>
</dbReference>
<dbReference type="InterPro" id="IPR000873">
    <property type="entry name" value="AMP-dep_synth/lig_dom"/>
</dbReference>
<dbReference type="Gene3D" id="3.40.50.12780">
    <property type="entry name" value="N-terminal domain of ligase-like"/>
    <property type="match status" value="1"/>
</dbReference>
<dbReference type="PROSITE" id="PS00455">
    <property type="entry name" value="AMP_BINDING"/>
    <property type="match status" value="1"/>
</dbReference>
<dbReference type="RefSeq" id="WP_192775529.1">
    <property type="nucleotide sequence ID" value="NZ_BAAASY010000040.1"/>
</dbReference>
<evidence type="ECO:0000256" key="2">
    <source>
        <dbReference type="ARBA" id="ARBA00022598"/>
    </source>
</evidence>
<evidence type="ECO:0000313" key="4">
    <source>
        <dbReference type="EMBL" id="MBE1560459.1"/>
    </source>
</evidence>
<proteinExistence type="inferred from homology"/>
<reference evidence="4 5" key="1">
    <citation type="submission" date="2020-10" db="EMBL/GenBank/DDBJ databases">
        <title>Sequencing the genomes of 1000 actinobacteria strains.</title>
        <authorList>
            <person name="Klenk H.-P."/>
        </authorList>
    </citation>
    <scope>NUCLEOTIDE SEQUENCE [LARGE SCALE GENOMIC DNA]</scope>
    <source>
        <strain evidence="4 5">DSM 43748</strain>
    </source>
</reference>
<dbReference type="InterPro" id="IPR042099">
    <property type="entry name" value="ANL_N_sf"/>
</dbReference>
<evidence type="ECO:0000313" key="5">
    <source>
        <dbReference type="Proteomes" id="UP000661607"/>
    </source>
</evidence>
<dbReference type="PANTHER" id="PTHR22754">
    <property type="entry name" value="DISCO-INTERACTING PROTEIN 2 DIP2 -RELATED"/>
    <property type="match status" value="1"/>
</dbReference>
<gene>
    <name evidence="4" type="ORF">H4W81_003238</name>
</gene>
<dbReference type="Pfam" id="PF00501">
    <property type="entry name" value="AMP-binding"/>
    <property type="match status" value="1"/>
</dbReference>
<comment type="caution">
    <text evidence="4">The sequence shown here is derived from an EMBL/GenBank/DDBJ whole genome shotgun (WGS) entry which is preliminary data.</text>
</comment>
<organism evidence="4 5">
    <name type="scientific">Nonomuraea africana</name>
    <dbReference type="NCBI Taxonomy" id="46171"/>
    <lineage>
        <taxon>Bacteria</taxon>
        <taxon>Bacillati</taxon>
        <taxon>Actinomycetota</taxon>
        <taxon>Actinomycetes</taxon>
        <taxon>Streptosporangiales</taxon>
        <taxon>Streptosporangiaceae</taxon>
        <taxon>Nonomuraea</taxon>
    </lineage>
</organism>
<dbReference type="PANTHER" id="PTHR22754:SF32">
    <property type="entry name" value="DISCO-INTERACTING PROTEIN 2"/>
    <property type="match status" value="1"/>
</dbReference>
<dbReference type="CDD" id="cd05931">
    <property type="entry name" value="FAAL"/>
    <property type="match status" value="1"/>
</dbReference>
<evidence type="ECO:0000256" key="1">
    <source>
        <dbReference type="ARBA" id="ARBA00006432"/>
    </source>
</evidence>
<evidence type="ECO:0000259" key="3">
    <source>
        <dbReference type="Pfam" id="PF00501"/>
    </source>
</evidence>
<dbReference type="SUPFAM" id="SSF56801">
    <property type="entry name" value="Acetyl-CoA synthetase-like"/>
    <property type="match status" value="1"/>
</dbReference>
<dbReference type="InterPro" id="IPR040097">
    <property type="entry name" value="FAAL/FAAC"/>
</dbReference>
<dbReference type="InterPro" id="IPR045851">
    <property type="entry name" value="AMP-bd_C_sf"/>
</dbReference>
<name>A0ABR9KEP3_9ACTN</name>
<sequence length="568" mass="60194">MADTLVGLVRERAQAGGDGHAYGFLVDGEQDLRSVTYGELEQRAAAIGAMLGERVAPGGRVLLVFEPGLDFLTAFFGCLFAGVVAVPVYPPTPSRPEAGLASVARVAADCGAEAVLASPLTVALAEAAAGVAELRGLPWLVPDERPADAWRAPRVRPDSVAMLQYTSGSTGSPKGVVLRHRHLLGNLASMDWFTGRPATGTVVSWLPLYHDMGLIGTVLYPLFRGMSCYLMSPLHFLHRPLRWLELISRVGGTISGGPSFAYYLCTRRAEAISPDRLDLSSWEVAFNGAEPINLDVLRAFEAAFAPSGLRPGTVVGCYGLAEASLLVTGARRGEPRSTHVLRAELGEGKAVECDPGDPRAVELADAGGLPPGHDVRIVDAGSGRELPDGAVGEIWASAPSVADGYWRKPEETGAAFGARLPATDSSYLRTGDLGVMLDGRLFVTGRRKDVVIVRGRNVHPHDIERVAQQVDRRLRPGGGVAFSILGADGEGVALLQEVTTRDPEELRGLAAAITGAVLADQQVPVSRLYLVPPRSVLKTSSGKPRRSATRDALHNGEITILHTDGDVS</sequence>
<accession>A0ABR9KEP3</accession>
<dbReference type="EMBL" id="JADBEF010000001">
    <property type="protein sequence ID" value="MBE1560459.1"/>
    <property type="molecule type" value="Genomic_DNA"/>
</dbReference>
<feature type="domain" description="AMP-dependent synthetase/ligase" evidence="3">
    <location>
        <begin position="24"/>
        <end position="406"/>
    </location>
</feature>
<dbReference type="Gene3D" id="3.30.300.30">
    <property type="match status" value="1"/>
</dbReference>
<protein>
    <submittedName>
        <fullName evidence="4">Acyl-CoA synthetase (AMP-forming)/AMP-acid ligase II</fullName>
    </submittedName>
</protein>
<dbReference type="Proteomes" id="UP000661607">
    <property type="component" value="Unassembled WGS sequence"/>
</dbReference>
<comment type="similarity">
    <text evidence="1">Belongs to the ATP-dependent AMP-binding enzyme family.</text>
</comment>
<keyword evidence="2 4" id="KW-0436">Ligase</keyword>